<dbReference type="InterPro" id="IPR013762">
    <property type="entry name" value="Integrase-like_cat_sf"/>
</dbReference>
<evidence type="ECO:0000313" key="4">
    <source>
        <dbReference type="Proteomes" id="UP001164746"/>
    </source>
</evidence>
<protein>
    <submittedName>
        <fullName evidence="3">Uncharacterized protein</fullName>
    </submittedName>
</protein>
<evidence type="ECO:0000256" key="2">
    <source>
        <dbReference type="SAM" id="MobiDB-lite"/>
    </source>
</evidence>
<gene>
    <name evidence="3" type="ORF">MAR_003585</name>
</gene>
<dbReference type="InterPro" id="IPR011010">
    <property type="entry name" value="DNA_brk_join_enz"/>
</dbReference>
<evidence type="ECO:0000256" key="1">
    <source>
        <dbReference type="ARBA" id="ARBA00023172"/>
    </source>
</evidence>
<proteinExistence type="predicted"/>
<accession>A0ABY7G7W7</accession>
<dbReference type="Gene3D" id="1.10.443.10">
    <property type="entry name" value="Intergrase catalytic core"/>
    <property type="match status" value="1"/>
</dbReference>
<dbReference type="EMBL" id="CP111027">
    <property type="protein sequence ID" value="WAR30017.1"/>
    <property type="molecule type" value="Genomic_DNA"/>
</dbReference>
<reference evidence="3" key="1">
    <citation type="submission" date="2022-11" db="EMBL/GenBank/DDBJ databases">
        <title>Centuries of genome instability and evolution in soft-shell clam transmissible cancer (bioRxiv).</title>
        <authorList>
            <person name="Hart S.F.M."/>
            <person name="Yonemitsu M.A."/>
            <person name="Giersch R.M."/>
            <person name="Beal B.F."/>
            <person name="Arriagada G."/>
            <person name="Davis B.W."/>
            <person name="Ostrander E.A."/>
            <person name="Goff S.P."/>
            <person name="Metzger M.J."/>
        </authorList>
    </citation>
    <scope>NUCLEOTIDE SEQUENCE</scope>
    <source>
        <strain evidence="3">MELC-2E11</strain>
        <tissue evidence="3">Siphon/mantle</tissue>
    </source>
</reference>
<keyword evidence="1" id="KW-0233">DNA recombination</keyword>
<organism evidence="3 4">
    <name type="scientific">Mya arenaria</name>
    <name type="common">Soft-shell clam</name>
    <dbReference type="NCBI Taxonomy" id="6604"/>
    <lineage>
        <taxon>Eukaryota</taxon>
        <taxon>Metazoa</taxon>
        <taxon>Spiralia</taxon>
        <taxon>Lophotrochozoa</taxon>
        <taxon>Mollusca</taxon>
        <taxon>Bivalvia</taxon>
        <taxon>Autobranchia</taxon>
        <taxon>Heteroconchia</taxon>
        <taxon>Euheterodonta</taxon>
        <taxon>Imparidentia</taxon>
        <taxon>Neoheterodontei</taxon>
        <taxon>Myida</taxon>
        <taxon>Myoidea</taxon>
        <taxon>Myidae</taxon>
        <taxon>Mya</taxon>
    </lineage>
</organism>
<dbReference type="SUPFAM" id="SSF56349">
    <property type="entry name" value="DNA breaking-rejoining enzymes"/>
    <property type="match status" value="1"/>
</dbReference>
<name>A0ABY7G7W7_MYAAR</name>
<dbReference type="PANTHER" id="PTHR33480:SF4">
    <property type="entry name" value="PX DOMAIN-CONTAINING PROTEIN"/>
    <property type="match status" value="1"/>
</dbReference>
<sequence length="545" mass="61760">MSWFDVLNSLKWSLIADSVRNLCGFQYTEDGVTVDRPHIGRKYGHALRGLIAALEGYSLSVDDDYCIERAKKMMSVYEKEWKKIGKHCDAAARARKEDEVTNLPVTSDVVKMKEYCVAEINRLCDQTLDNESYVSLQKAVITRLITFNARRGGEPGKLKVSQWPTIKEGKGVLDEETQSLSVEEQLLAKSMKLGYVVGKGKRKVSILFLPETVRAIDLLILDRPSYFSNKENKYVFGRIFKMSKMYLRGSDCVREVGCEAKLNHTQYITATQMRKYLATMLQLLDMSEPELRWITDHLGHSVDVHKKWYRVSNKAVELTKVASVLVAAESGFLQRAHNVPFDNISTANTQNTDDCTLDDVGTPDEPAPNDTVSDDACTPDDTIPDDNCTTDDTAGQTCEYLSGPSVRKRTLLCDVEEDASSDSDEECVPSKMIKLKPKKKKQVHIPWSKQEKDALFVSFPDYLHGRSAKLPGKAAIGAAQSKYNLPQKRGWLNIKFQLKNLLKYSTVNVADFQVAFLFFFGDFECSQVLQFCHDQFYDIYDFYQS</sequence>
<dbReference type="Proteomes" id="UP001164746">
    <property type="component" value="Chromosome 16"/>
</dbReference>
<dbReference type="PANTHER" id="PTHR33480">
    <property type="entry name" value="SET DOMAIN-CONTAINING PROTEIN-RELATED"/>
    <property type="match status" value="1"/>
</dbReference>
<keyword evidence="4" id="KW-1185">Reference proteome</keyword>
<evidence type="ECO:0000313" key="3">
    <source>
        <dbReference type="EMBL" id="WAR30017.1"/>
    </source>
</evidence>
<feature type="region of interest" description="Disordered" evidence="2">
    <location>
        <begin position="350"/>
        <end position="376"/>
    </location>
</feature>